<dbReference type="Pfam" id="PF00884">
    <property type="entry name" value="Sulfatase"/>
    <property type="match status" value="1"/>
</dbReference>
<evidence type="ECO:0000313" key="2">
    <source>
        <dbReference type="EMBL" id="QDT18802.1"/>
    </source>
</evidence>
<dbReference type="SUPFAM" id="SSF53649">
    <property type="entry name" value="Alkaline phosphatase-like"/>
    <property type="match status" value="1"/>
</dbReference>
<protein>
    <submittedName>
        <fullName evidence="2">Sulfatase</fullName>
    </submittedName>
</protein>
<evidence type="ECO:0000259" key="1">
    <source>
        <dbReference type="Pfam" id="PF00884"/>
    </source>
</evidence>
<dbReference type="Gene3D" id="3.40.720.10">
    <property type="entry name" value="Alkaline Phosphatase, subunit A"/>
    <property type="match status" value="1"/>
</dbReference>
<dbReference type="RefSeq" id="WP_145193665.1">
    <property type="nucleotide sequence ID" value="NZ_CP036266.1"/>
</dbReference>
<name>A0A517PHF4_9PLAN</name>
<dbReference type="Proteomes" id="UP000320421">
    <property type="component" value="Chromosome"/>
</dbReference>
<keyword evidence="3" id="KW-1185">Reference proteome</keyword>
<dbReference type="InterPro" id="IPR017850">
    <property type="entry name" value="Alkaline_phosphatase_core_sf"/>
</dbReference>
<dbReference type="OrthoDB" id="9803751at2"/>
<organism evidence="2 3">
    <name type="scientific">Gimesia chilikensis</name>
    <dbReference type="NCBI Taxonomy" id="2605989"/>
    <lineage>
        <taxon>Bacteria</taxon>
        <taxon>Pseudomonadati</taxon>
        <taxon>Planctomycetota</taxon>
        <taxon>Planctomycetia</taxon>
        <taxon>Planctomycetales</taxon>
        <taxon>Planctomycetaceae</taxon>
        <taxon>Gimesia</taxon>
    </lineage>
</organism>
<evidence type="ECO:0000313" key="3">
    <source>
        <dbReference type="Proteomes" id="UP000320421"/>
    </source>
</evidence>
<dbReference type="InterPro" id="IPR000917">
    <property type="entry name" value="Sulfatase_N"/>
</dbReference>
<feature type="domain" description="Sulfatase N-terminal" evidence="1">
    <location>
        <begin position="12"/>
        <end position="251"/>
    </location>
</feature>
<gene>
    <name evidence="2" type="ORF">HG66A1_05640</name>
</gene>
<dbReference type="InterPro" id="IPR047838">
    <property type="entry name" value="STM4013-like"/>
</dbReference>
<sequence>MIDARACLGTHDILLLTLDSLRFDVATRALQQGLTPNLARLLPETGWERRHSPGNFTYAAHQAFFAGFLPNPVTPGKHPRLFALEFPGSETIAPETCVFSSDNIVTGLAAQGYHTLCIGGVGFFNKQSPLGNALPGLFQESHWYPSFGVTDRHSTRHQVDFTLERLQQLPAEQRLFLFLNVSATHQPSCIFKEGALADSVDTQIAALAYADAQLSPLITALQQRAPLLCIICSDHGTTFGEDGYQGHRLAHPLVWDVPYLECLLTQTGGPA</sequence>
<dbReference type="EMBL" id="CP036266">
    <property type="protein sequence ID" value="QDT18802.1"/>
    <property type="molecule type" value="Genomic_DNA"/>
</dbReference>
<proteinExistence type="predicted"/>
<dbReference type="AlphaFoldDB" id="A0A517PHF4"/>
<reference evidence="2 3" key="1">
    <citation type="submission" date="2019-02" db="EMBL/GenBank/DDBJ databases">
        <title>Deep-cultivation of Planctomycetes and their phenomic and genomic characterization uncovers novel biology.</title>
        <authorList>
            <person name="Wiegand S."/>
            <person name="Jogler M."/>
            <person name="Boedeker C."/>
            <person name="Pinto D."/>
            <person name="Vollmers J."/>
            <person name="Rivas-Marin E."/>
            <person name="Kohn T."/>
            <person name="Peeters S.H."/>
            <person name="Heuer A."/>
            <person name="Rast P."/>
            <person name="Oberbeckmann S."/>
            <person name="Bunk B."/>
            <person name="Jeske O."/>
            <person name="Meyerdierks A."/>
            <person name="Storesund J.E."/>
            <person name="Kallscheuer N."/>
            <person name="Luecker S."/>
            <person name="Lage O.M."/>
            <person name="Pohl T."/>
            <person name="Merkel B.J."/>
            <person name="Hornburger P."/>
            <person name="Mueller R.-W."/>
            <person name="Bruemmer F."/>
            <person name="Labrenz M."/>
            <person name="Spormann A.M."/>
            <person name="Op den Camp H."/>
            <person name="Overmann J."/>
            <person name="Amann R."/>
            <person name="Jetten M.S.M."/>
            <person name="Mascher T."/>
            <person name="Medema M.H."/>
            <person name="Devos D.P."/>
            <person name="Kaster A.-K."/>
            <person name="Ovreas L."/>
            <person name="Rohde M."/>
            <person name="Galperin M.Y."/>
            <person name="Jogler C."/>
        </authorList>
    </citation>
    <scope>NUCLEOTIDE SEQUENCE [LARGE SCALE GENOMIC DNA]</scope>
    <source>
        <strain evidence="2 3">HG66A1</strain>
    </source>
</reference>
<accession>A0A517PHF4</accession>
<dbReference type="NCBIfam" id="NF038075">
    <property type="entry name" value="fam_STM4013"/>
    <property type="match status" value="1"/>
</dbReference>